<dbReference type="PANTHER" id="PTHR46910:SF23">
    <property type="entry name" value="THIAMINE REPRESSIBLE GENES REGULATORY PROTEIN THI1"/>
    <property type="match status" value="1"/>
</dbReference>
<dbReference type="AlphaFoldDB" id="A0A1L0DP00"/>
<accession>A0A1L0DP00</accession>
<feature type="compositionally biased region" description="Basic and acidic residues" evidence="2">
    <location>
        <begin position="59"/>
        <end position="71"/>
    </location>
</feature>
<dbReference type="GO" id="GO:0003700">
    <property type="term" value="F:DNA-binding transcription factor activity"/>
    <property type="evidence" value="ECO:0007669"/>
    <property type="project" value="InterPro"/>
</dbReference>
<protein>
    <submittedName>
        <fullName evidence="4">CIC11C00000000743</fullName>
    </submittedName>
</protein>
<keyword evidence="1" id="KW-0539">Nucleus</keyword>
<dbReference type="CDD" id="cd12148">
    <property type="entry name" value="fungal_TF_MHR"/>
    <property type="match status" value="1"/>
</dbReference>
<dbReference type="InterPro" id="IPR007219">
    <property type="entry name" value="XnlR_reg_dom"/>
</dbReference>
<evidence type="ECO:0000256" key="1">
    <source>
        <dbReference type="ARBA" id="ARBA00023242"/>
    </source>
</evidence>
<dbReference type="GO" id="GO:0008270">
    <property type="term" value="F:zinc ion binding"/>
    <property type="evidence" value="ECO:0007669"/>
    <property type="project" value="InterPro"/>
</dbReference>
<evidence type="ECO:0000313" key="4">
    <source>
        <dbReference type="EMBL" id="SGZ58284.1"/>
    </source>
</evidence>
<dbReference type="EMBL" id="LT635769">
    <property type="protein sequence ID" value="SGZ58284.1"/>
    <property type="molecule type" value="Genomic_DNA"/>
</dbReference>
<dbReference type="Pfam" id="PF04082">
    <property type="entry name" value="Fungal_trans"/>
    <property type="match status" value="1"/>
</dbReference>
<dbReference type="InterPro" id="IPR050987">
    <property type="entry name" value="AtrR-like"/>
</dbReference>
<dbReference type="Proteomes" id="UP000182259">
    <property type="component" value="Chromosome VI"/>
</dbReference>
<proteinExistence type="predicted"/>
<feature type="domain" description="Xylanolytic transcriptional activator regulatory" evidence="3">
    <location>
        <begin position="308"/>
        <end position="382"/>
    </location>
</feature>
<gene>
    <name evidence="4" type="ORF">SAMEA4029009_CIC11G00000000743</name>
</gene>
<reference evidence="4 5" key="1">
    <citation type="submission" date="2016-10" db="EMBL/GenBank/DDBJ databases">
        <authorList>
            <person name="de Groot N.N."/>
        </authorList>
    </citation>
    <scope>NUCLEOTIDE SEQUENCE [LARGE SCALE GENOMIC DNA]</scope>
    <source>
        <strain evidence="4 5">PYCC 4715</strain>
    </source>
</reference>
<dbReference type="PANTHER" id="PTHR46910">
    <property type="entry name" value="TRANSCRIPTION FACTOR PDR1"/>
    <property type="match status" value="1"/>
</dbReference>
<dbReference type="GO" id="GO:0003677">
    <property type="term" value="F:DNA binding"/>
    <property type="evidence" value="ECO:0007669"/>
    <property type="project" value="InterPro"/>
</dbReference>
<evidence type="ECO:0000259" key="3">
    <source>
        <dbReference type="SMART" id="SM00906"/>
    </source>
</evidence>
<evidence type="ECO:0000256" key="2">
    <source>
        <dbReference type="SAM" id="MobiDB-lite"/>
    </source>
</evidence>
<organism evidence="4 5">
    <name type="scientific">Sungouiella intermedia</name>
    <dbReference type="NCBI Taxonomy" id="45354"/>
    <lineage>
        <taxon>Eukaryota</taxon>
        <taxon>Fungi</taxon>
        <taxon>Dikarya</taxon>
        <taxon>Ascomycota</taxon>
        <taxon>Saccharomycotina</taxon>
        <taxon>Pichiomycetes</taxon>
        <taxon>Metschnikowiaceae</taxon>
        <taxon>Sungouiella</taxon>
    </lineage>
</organism>
<feature type="region of interest" description="Disordered" evidence="2">
    <location>
        <begin position="52"/>
        <end position="78"/>
    </location>
</feature>
<evidence type="ECO:0000313" key="5">
    <source>
        <dbReference type="Proteomes" id="UP000182259"/>
    </source>
</evidence>
<dbReference type="SMART" id="SM00906">
    <property type="entry name" value="Fungal_trans"/>
    <property type="match status" value="1"/>
</dbReference>
<name>A0A1L0DP00_9ASCO</name>
<sequence length="665" mass="74759">MNLFPEIDVNNIDALINLGELQGIQMPSRFGGTSEKEAKELRELSIVITTGRVSGSPRSQDEVELKEDFSDGKSPVPLQNEVKVDDEEPDNKSLVLSPDQELCVPHKDYIIIDLGGNSHCIGPLGAPGFMDLYLRIIGHKGGVDLLKWTMFQKIAKGEMIISSSHDPIQQKDLNFLYSESFPYYGAIGRRAAEYYVEVFFRHVHLRYLCFNETLFRETHDRFWAVVESGVKDKLSNQAICCIYMVWILGRLYDPTDLTVTVDEATMQKYIHIIKLCLSDTLLTATLDGVRVLLLLSVYLDNSKKRETGYILVELAARQAVTLGINRKSLSSCTEDEDKKEEMRRIWWTVFIMEVCFSTQMGRSSSIQIEDVNMDYPTCQGLDIPSCFPKAYVGQVELTKCLYDVLQYRKSLTRSCNILSVESIAKAVVLQKNLTQTFHSMDPTLLNCQILNQASWCFISGTITTCARLSVDVARLIELTAQHELLNGTLFPDIFYAYHAVMGLVVFYLMLKDKNFGSAIEFPMPVLDKALAQIKALQLSLSKLVGGTLLKISRYIDAFIAGLDYLKCRPVQPITDMSKDKEYHLIKPSNIGSRFVATAQVKQESIPTPMPEPEVEMDDFLLFQGRLSFGESTIGSVDFGDILLSDFGFPTLDGGLGEGLFKMDGF</sequence>
<dbReference type="GO" id="GO:0006351">
    <property type="term" value="P:DNA-templated transcription"/>
    <property type="evidence" value="ECO:0007669"/>
    <property type="project" value="InterPro"/>
</dbReference>